<dbReference type="PANTHER" id="PTHR22946:SF12">
    <property type="entry name" value="CONIDIAL PIGMENT BIOSYNTHESIS PROTEIN AYG1 (AFU_ORTHOLOGUE AFUA_2G17550)"/>
    <property type="match status" value="1"/>
</dbReference>
<feature type="domain" description="Peptidase S9 prolyl oligopeptidase catalytic" evidence="2">
    <location>
        <begin position="210"/>
        <end position="298"/>
    </location>
</feature>
<evidence type="ECO:0000313" key="4">
    <source>
        <dbReference type="EMBL" id="NIH68980.1"/>
    </source>
</evidence>
<keyword evidence="6" id="KW-1185">Reference proteome</keyword>
<dbReference type="GO" id="GO:0006508">
    <property type="term" value="P:proteolysis"/>
    <property type="evidence" value="ECO:0007669"/>
    <property type="project" value="InterPro"/>
</dbReference>
<proteinExistence type="inferred from homology"/>
<dbReference type="GO" id="GO:0004177">
    <property type="term" value="F:aminopeptidase activity"/>
    <property type="evidence" value="ECO:0007669"/>
    <property type="project" value="UniProtKB-KW"/>
</dbReference>
<dbReference type="Proteomes" id="UP000552836">
    <property type="component" value="Unassembled WGS sequence"/>
</dbReference>
<dbReference type="EMBL" id="BMMI01000007">
    <property type="protein sequence ID" value="GGL78481.1"/>
    <property type="molecule type" value="Genomic_DNA"/>
</dbReference>
<keyword evidence="3" id="KW-0378">Hydrolase</keyword>
<sequence length="403" mass="44383">MHAFFTDDDFQFAVENVLGSTWSRAADVGEVLATVDRIPNRDARAWVEQWSATAERVAGEARAAEAAGHLRSAAARWLRAAGYWSEASDKADSTDGATQLWESHRHAWDRFVDCTVAVGDVAVERLEIPWAGTTLPGYSFRRAADTAPRRTLVYTNGSDGSVVGAWSRGIAEALARGWNAMTYDGPGQNAALMRQGLTFRPDWENVLTPVIDALTERSDVDPGRIAVMGISQGGYWVPRAAAHEHRIAAAVADPGVVDVSTTMLQQLPHFLVRLLDDGKREQFDRDMAWALKLSPATRATMRWRMRPYGVTSPFDFFTAAREYALTDEQLAAITCPMLVTDPEHEQFWPGQSARMAAALTCPVTLLPFTADEGADGHCEPAAVGLRNERVFDWLDEHVPAPDR</sequence>
<dbReference type="Gene3D" id="1.20.1440.110">
    <property type="entry name" value="acylaminoacyl peptidase"/>
    <property type="match status" value="1"/>
</dbReference>
<reference evidence="3" key="1">
    <citation type="journal article" date="2014" name="Int. J. Syst. Evol. Microbiol.">
        <title>Complete genome of a new Firmicutes species belonging to the dominant human colonic microbiota ('Ruminococcus bicirculans') reveals two chromosomes and a selective capacity to utilize plant glucans.</title>
        <authorList>
            <consortium name="NISC Comparative Sequencing Program"/>
            <person name="Wegmann U."/>
            <person name="Louis P."/>
            <person name="Goesmann A."/>
            <person name="Henrissat B."/>
            <person name="Duncan S.H."/>
            <person name="Flint H.J."/>
        </authorList>
    </citation>
    <scope>NUCLEOTIDE SEQUENCE</scope>
    <source>
        <strain evidence="3">CGMCC 4.5581</strain>
    </source>
</reference>
<dbReference type="InterPro" id="IPR029058">
    <property type="entry name" value="AB_hydrolase_fold"/>
</dbReference>
<gene>
    <name evidence="4" type="ORF">FB380_003468</name>
    <name evidence="3" type="ORF">GCM10011589_38190</name>
</gene>
<reference evidence="4 5" key="3">
    <citation type="submission" date="2020-02" db="EMBL/GenBank/DDBJ databases">
        <title>Sequencing the genomes of 1000 actinobacteria strains.</title>
        <authorList>
            <person name="Klenk H.-P."/>
        </authorList>
    </citation>
    <scope>NUCLEOTIDE SEQUENCE [LARGE SCALE GENOMIC DNA]</scope>
    <source>
        <strain evidence="4 5">DSM 45201</strain>
    </source>
</reference>
<dbReference type="PANTHER" id="PTHR22946">
    <property type="entry name" value="DIENELACTONE HYDROLASE DOMAIN-CONTAINING PROTEIN-RELATED"/>
    <property type="match status" value="1"/>
</dbReference>
<dbReference type="EMBL" id="JAAMPA010000002">
    <property type="protein sequence ID" value="NIH68980.1"/>
    <property type="molecule type" value="Genomic_DNA"/>
</dbReference>
<reference evidence="3" key="4">
    <citation type="submission" date="2024-05" db="EMBL/GenBank/DDBJ databases">
        <authorList>
            <person name="Sun Q."/>
            <person name="Zhou Y."/>
        </authorList>
    </citation>
    <scope>NUCLEOTIDE SEQUENCE</scope>
    <source>
        <strain evidence="3">CGMCC 4.5581</strain>
    </source>
</reference>
<evidence type="ECO:0000313" key="6">
    <source>
        <dbReference type="Proteomes" id="UP000648663"/>
    </source>
</evidence>
<dbReference type="SUPFAM" id="SSF53474">
    <property type="entry name" value="alpha/beta-Hydrolases"/>
    <property type="match status" value="1"/>
</dbReference>
<evidence type="ECO:0000259" key="2">
    <source>
        <dbReference type="Pfam" id="PF00326"/>
    </source>
</evidence>
<reference evidence="6" key="2">
    <citation type="journal article" date="2019" name="Int. J. Syst. Evol. Microbiol.">
        <title>The Global Catalogue of Microorganisms (GCM) 10K type strain sequencing project: providing services to taxonomists for standard genome sequencing and annotation.</title>
        <authorList>
            <consortium name="The Broad Institute Genomics Platform"/>
            <consortium name="The Broad Institute Genome Sequencing Center for Infectious Disease"/>
            <person name="Wu L."/>
            <person name="Ma J."/>
        </authorList>
    </citation>
    <scope>NUCLEOTIDE SEQUENCE [LARGE SCALE GENOMIC DNA]</scope>
    <source>
        <strain evidence="6">CGMCC 4.5581</strain>
    </source>
</reference>
<dbReference type="Proteomes" id="UP000648663">
    <property type="component" value="Unassembled WGS sequence"/>
</dbReference>
<comment type="similarity">
    <text evidence="1">Belongs to the AB hydrolase superfamily.</text>
</comment>
<dbReference type="InterPro" id="IPR050261">
    <property type="entry name" value="FrsA_esterase"/>
</dbReference>
<organism evidence="4 5">
    <name type="scientific">Modestobacter marinus</name>
    <dbReference type="NCBI Taxonomy" id="477641"/>
    <lineage>
        <taxon>Bacteria</taxon>
        <taxon>Bacillati</taxon>
        <taxon>Actinomycetota</taxon>
        <taxon>Actinomycetes</taxon>
        <taxon>Geodermatophilales</taxon>
        <taxon>Geodermatophilaceae</taxon>
        <taxon>Modestobacter</taxon>
    </lineage>
</organism>
<protein>
    <submittedName>
        <fullName evidence="3">Dipeptidyl aminopeptidase</fullName>
    </submittedName>
</protein>
<dbReference type="Gene3D" id="3.40.50.1820">
    <property type="entry name" value="alpha/beta hydrolase"/>
    <property type="match status" value="1"/>
</dbReference>
<keyword evidence="3" id="KW-0645">Protease</keyword>
<dbReference type="InterPro" id="IPR001375">
    <property type="entry name" value="Peptidase_S9_cat"/>
</dbReference>
<evidence type="ECO:0000313" key="5">
    <source>
        <dbReference type="Proteomes" id="UP000552836"/>
    </source>
</evidence>
<evidence type="ECO:0000313" key="3">
    <source>
        <dbReference type="EMBL" id="GGL78481.1"/>
    </source>
</evidence>
<dbReference type="RefSeq" id="WP_166756585.1">
    <property type="nucleotide sequence ID" value="NZ_BAABJU010000003.1"/>
</dbReference>
<dbReference type="GO" id="GO:0008236">
    <property type="term" value="F:serine-type peptidase activity"/>
    <property type="evidence" value="ECO:0007669"/>
    <property type="project" value="InterPro"/>
</dbReference>
<comment type="caution">
    <text evidence="4">The sequence shown here is derived from an EMBL/GenBank/DDBJ whole genome shotgun (WGS) entry which is preliminary data.</text>
</comment>
<name>A0A846M390_9ACTN</name>
<accession>A0A846M390</accession>
<dbReference type="Pfam" id="PF00326">
    <property type="entry name" value="Peptidase_S9"/>
    <property type="match status" value="1"/>
</dbReference>
<keyword evidence="3" id="KW-0031">Aminopeptidase</keyword>
<dbReference type="AlphaFoldDB" id="A0A846M390"/>
<evidence type="ECO:0000256" key="1">
    <source>
        <dbReference type="ARBA" id="ARBA00008645"/>
    </source>
</evidence>